<feature type="compositionally biased region" description="Polar residues" evidence="3">
    <location>
        <begin position="379"/>
        <end position="391"/>
    </location>
</feature>
<dbReference type="SMART" id="SM00343">
    <property type="entry name" value="ZnF_C2HC"/>
    <property type="match status" value="2"/>
</dbReference>
<keyword evidence="6" id="KW-1185">Reference proteome</keyword>
<dbReference type="GO" id="GO:0003676">
    <property type="term" value="F:nucleic acid binding"/>
    <property type="evidence" value="ECO:0007669"/>
    <property type="project" value="InterPro"/>
</dbReference>
<proteinExistence type="predicted"/>
<comment type="caution">
    <text evidence="5">The sequence shown here is derived from an EMBL/GenBank/DDBJ whole genome shotgun (WGS) entry which is preliminary data.</text>
</comment>
<gene>
    <name evidence="5" type="ORF">KSP39_PZI013950</name>
</gene>
<dbReference type="SUPFAM" id="SSF57756">
    <property type="entry name" value="Retrovirus zinc finger-like domains"/>
    <property type="match status" value="1"/>
</dbReference>
<keyword evidence="1" id="KW-0862">Zinc</keyword>
<feature type="compositionally biased region" description="Low complexity" evidence="3">
    <location>
        <begin position="350"/>
        <end position="359"/>
    </location>
</feature>
<keyword evidence="1" id="KW-0479">Metal-binding</keyword>
<feature type="region of interest" description="Disordered" evidence="3">
    <location>
        <begin position="369"/>
        <end position="391"/>
    </location>
</feature>
<organism evidence="5 6">
    <name type="scientific">Platanthera zijinensis</name>
    <dbReference type="NCBI Taxonomy" id="2320716"/>
    <lineage>
        <taxon>Eukaryota</taxon>
        <taxon>Viridiplantae</taxon>
        <taxon>Streptophyta</taxon>
        <taxon>Embryophyta</taxon>
        <taxon>Tracheophyta</taxon>
        <taxon>Spermatophyta</taxon>
        <taxon>Magnoliopsida</taxon>
        <taxon>Liliopsida</taxon>
        <taxon>Asparagales</taxon>
        <taxon>Orchidaceae</taxon>
        <taxon>Orchidoideae</taxon>
        <taxon>Orchideae</taxon>
        <taxon>Orchidinae</taxon>
        <taxon>Platanthera</taxon>
    </lineage>
</organism>
<dbReference type="Pfam" id="PF14223">
    <property type="entry name" value="Retrotran_gag_2"/>
    <property type="match status" value="1"/>
</dbReference>
<name>A0AAP0BD05_9ASPA</name>
<feature type="region of interest" description="Disordered" evidence="3">
    <location>
        <begin position="345"/>
        <end position="364"/>
    </location>
</feature>
<reference evidence="5 6" key="1">
    <citation type="journal article" date="2022" name="Nat. Plants">
        <title>Genomes of leafy and leafless Platanthera orchids illuminate the evolution of mycoheterotrophy.</title>
        <authorList>
            <person name="Li M.H."/>
            <person name="Liu K.W."/>
            <person name="Li Z."/>
            <person name="Lu H.C."/>
            <person name="Ye Q.L."/>
            <person name="Zhang D."/>
            <person name="Wang J.Y."/>
            <person name="Li Y.F."/>
            <person name="Zhong Z.M."/>
            <person name="Liu X."/>
            <person name="Yu X."/>
            <person name="Liu D.K."/>
            <person name="Tu X.D."/>
            <person name="Liu B."/>
            <person name="Hao Y."/>
            <person name="Liao X.Y."/>
            <person name="Jiang Y.T."/>
            <person name="Sun W.H."/>
            <person name="Chen J."/>
            <person name="Chen Y.Q."/>
            <person name="Ai Y."/>
            <person name="Zhai J.W."/>
            <person name="Wu S.S."/>
            <person name="Zhou Z."/>
            <person name="Hsiao Y.Y."/>
            <person name="Wu W.L."/>
            <person name="Chen Y.Y."/>
            <person name="Lin Y.F."/>
            <person name="Hsu J.L."/>
            <person name="Li C.Y."/>
            <person name="Wang Z.W."/>
            <person name="Zhao X."/>
            <person name="Zhong W.Y."/>
            <person name="Ma X.K."/>
            <person name="Ma L."/>
            <person name="Huang J."/>
            <person name="Chen G.Z."/>
            <person name="Huang M.Z."/>
            <person name="Huang L."/>
            <person name="Peng D.H."/>
            <person name="Luo Y.B."/>
            <person name="Zou S.Q."/>
            <person name="Chen S.P."/>
            <person name="Lan S."/>
            <person name="Tsai W.C."/>
            <person name="Van de Peer Y."/>
            <person name="Liu Z.J."/>
        </authorList>
    </citation>
    <scope>NUCLEOTIDE SEQUENCE [LARGE SCALE GENOMIC DNA]</scope>
    <source>
        <strain evidence="5">Lor287</strain>
    </source>
</reference>
<accession>A0AAP0BD05</accession>
<feature type="domain" description="CCHC-type" evidence="4">
    <location>
        <begin position="304"/>
        <end position="319"/>
    </location>
</feature>
<evidence type="ECO:0000256" key="3">
    <source>
        <dbReference type="SAM" id="MobiDB-lite"/>
    </source>
</evidence>
<dbReference type="Gene3D" id="4.10.60.10">
    <property type="entry name" value="Zinc finger, CCHC-type"/>
    <property type="match status" value="1"/>
</dbReference>
<evidence type="ECO:0000256" key="1">
    <source>
        <dbReference type="PROSITE-ProRule" id="PRU00047"/>
    </source>
</evidence>
<dbReference type="EMBL" id="JBBWWQ010000011">
    <property type="protein sequence ID" value="KAK8936007.1"/>
    <property type="molecule type" value="Genomic_DNA"/>
</dbReference>
<evidence type="ECO:0000256" key="2">
    <source>
        <dbReference type="SAM" id="Coils"/>
    </source>
</evidence>
<dbReference type="Proteomes" id="UP001418222">
    <property type="component" value="Unassembled WGS sequence"/>
</dbReference>
<protein>
    <recommendedName>
        <fullName evidence="4">CCHC-type domain-containing protein</fullName>
    </recommendedName>
</protein>
<keyword evidence="1" id="KW-0863">Zinc-finger</keyword>
<dbReference type="AlphaFoldDB" id="A0AAP0BD05"/>
<dbReference type="GO" id="GO:0008270">
    <property type="term" value="F:zinc ion binding"/>
    <property type="evidence" value="ECO:0007669"/>
    <property type="project" value="UniProtKB-KW"/>
</dbReference>
<dbReference type="PANTHER" id="PTHR34676">
    <property type="entry name" value="DUF4219 DOMAIN-CONTAINING PROTEIN-RELATED"/>
    <property type="match status" value="1"/>
</dbReference>
<keyword evidence="2" id="KW-0175">Coiled coil</keyword>
<evidence type="ECO:0000313" key="6">
    <source>
        <dbReference type="Proteomes" id="UP001418222"/>
    </source>
</evidence>
<dbReference type="InterPro" id="IPR001878">
    <property type="entry name" value="Znf_CCHC"/>
</dbReference>
<sequence length="649" mass="73402">MANPVHAFTEGQGVSRPPLFMGSDYSHWRTRMKIFLMTHSMDVWAMIKTKYTTPTTTVGKVVLEKPRDKWDDADKLRCTNNAKAMNSLFCALDKTEFNRICNCETAFDIWRLLELTHEGTSQVKESKLFRLESKYEQFRMEIDEDVDSMYTRFTKIVNASRSLGKNFPNGDLVRKILRSLPPRFNPKVTAIAESHEISALEIESLIGNLKTHEVELKIQAEEYPKEMKKKGLALKASKERKTSDFSEEDEEESLYVREFKKFMKNPRKQGKFKRFLKKGVEEGRKWNKSVKETDSDDEKYQPECFHCHKLGHLKRDCPRLQKEEKGKDNKYKGKKKVLKALTWDEDGSKDSSSTDSGSDNEANLCLMGKGQEESESDAESSVQSDTEVTPPTYSELLEIYDHVVGRLEEVTSKKNSLRAENKRLNKSLEKLKKEVIKIGKEKVECLECPHLVASIEEGKASLSKTSLRLVSLKNEKNVLEKKLHISLAKVEEGKKQFANRCVMLVTENTALKARIHDLNCAVQKFGVGQKSLNMLLGAQCHGSGKFGIGYVSPSSPLEDYSTLSTPKSTNKIKNLNTLSPSSSKRSSEVMKVISSAYALCANCNKFGHASSSCGRKGAKQNAQVWLPKSTTYKIGGTTWVTRSLLSSPF</sequence>
<dbReference type="PANTHER" id="PTHR34676:SF8">
    <property type="entry name" value="TRANSMEMBRANE PROTEIN"/>
    <property type="match status" value="1"/>
</dbReference>
<dbReference type="InterPro" id="IPR036875">
    <property type="entry name" value="Znf_CCHC_sf"/>
</dbReference>
<evidence type="ECO:0000313" key="5">
    <source>
        <dbReference type="EMBL" id="KAK8936007.1"/>
    </source>
</evidence>
<evidence type="ECO:0000259" key="4">
    <source>
        <dbReference type="PROSITE" id="PS50158"/>
    </source>
</evidence>
<feature type="coiled-coil region" evidence="2">
    <location>
        <begin position="407"/>
        <end position="482"/>
    </location>
</feature>
<dbReference type="PROSITE" id="PS50158">
    <property type="entry name" value="ZF_CCHC"/>
    <property type="match status" value="1"/>
</dbReference>